<proteinExistence type="predicted"/>
<dbReference type="InterPro" id="IPR038765">
    <property type="entry name" value="Papain-like_cys_pep_sf"/>
</dbReference>
<reference evidence="3 4" key="1">
    <citation type="submission" date="2018-09" db="EMBL/GenBank/DDBJ databases">
        <title>Murine metabolic-syndrome-specific gut microbial biobank.</title>
        <authorList>
            <person name="Liu C."/>
        </authorList>
    </citation>
    <scope>NUCLEOTIDE SEQUENCE [LARGE SCALE GENOMIC DNA]</scope>
    <source>
        <strain evidence="3 4">0.1xD8-82</strain>
    </source>
</reference>
<accession>A0A3A9AJ34</accession>
<dbReference type="SUPFAM" id="SSF54001">
    <property type="entry name" value="Cysteine proteinases"/>
    <property type="match status" value="1"/>
</dbReference>
<keyword evidence="4" id="KW-1185">Reference proteome</keyword>
<dbReference type="Proteomes" id="UP000280696">
    <property type="component" value="Unassembled WGS sequence"/>
</dbReference>
<evidence type="ECO:0000313" key="4">
    <source>
        <dbReference type="Proteomes" id="UP000280696"/>
    </source>
</evidence>
<evidence type="ECO:0000259" key="2">
    <source>
        <dbReference type="SMART" id="SM00460"/>
    </source>
</evidence>
<dbReference type="Pfam" id="PF01841">
    <property type="entry name" value="Transglut_core"/>
    <property type="match status" value="1"/>
</dbReference>
<dbReference type="PANTHER" id="PTHR33490">
    <property type="entry name" value="BLR5614 PROTEIN-RELATED"/>
    <property type="match status" value="1"/>
</dbReference>
<organism evidence="3 4">
    <name type="scientific">Parablautia intestinalis</name>
    <dbReference type="NCBI Taxonomy" id="2320100"/>
    <lineage>
        <taxon>Bacteria</taxon>
        <taxon>Bacillati</taxon>
        <taxon>Bacillota</taxon>
        <taxon>Clostridia</taxon>
        <taxon>Lachnospirales</taxon>
        <taxon>Lachnospiraceae</taxon>
        <taxon>Parablautia</taxon>
    </lineage>
</organism>
<dbReference type="RefSeq" id="WP_120469626.1">
    <property type="nucleotide sequence ID" value="NZ_CATAJS010000199.1"/>
</dbReference>
<dbReference type="AlphaFoldDB" id="A0A3A9AJ34"/>
<sequence>MRKRRWVTAFLLSALLWNSYTGQVCAYMGGLGNTAVSYAAALPTASGTQVAKNDNAVIDYSNTADGYIMVDYTASTSKRLKVQVTGPKTTYTYDLPAGVWTTFPLSDGNGGYKVTVFENVEGSKYATMLSGSFQVALSSEFAPFLRPNQYVDYANAPATVAKAAELIGGESDILKKIVNVYDYVTGNLTYDTKKASTVRSGYLPALDSVLSSKKGICFDYAALMTGMLRSQGIPCKLVVGYAGTAYHAWISVWTEEAGWLNDVIYFDGTTWHRMDPTFASASGGSAEIMKYIGDGSNYTVKYLY</sequence>
<feature type="chain" id="PRO_5017198008" evidence="1">
    <location>
        <begin position="27"/>
        <end position="304"/>
    </location>
</feature>
<dbReference type="EMBL" id="RAYQ01000010">
    <property type="protein sequence ID" value="RKI91387.1"/>
    <property type="molecule type" value="Genomic_DNA"/>
</dbReference>
<protein>
    <submittedName>
        <fullName evidence="3">Transglutaminase domain-containing protein</fullName>
    </submittedName>
</protein>
<dbReference type="PANTHER" id="PTHR33490:SF6">
    <property type="entry name" value="SLL1049 PROTEIN"/>
    <property type="match status" value="1"/>
</dbReference>
<evidence type="ECO:0000313" key="3">
    <source>
        <dbReference type="EMBL" id="RKI91387.1"/>
    </source>
</evidence>
<feature type="signal peptide" evidence="1">
    <location>
        <begin position="1"/>
        <end position="26"/>
    </location>
</feature>
<dbReference type="OrthoDB" id="1817605at2"/>
<dbReference type="SMART" id="SM00460">
    <property type="entry name" value="TGc"/>
    <property type="match status" value="1"/>
</dbReference>
<name>A0A3A9AJ34_9FIRM</name>
<gene>
    <name evidence="3" type="ORF">D7V94_10865</name>
</gene>
<dbReference type="Gene3D" id="3.10.620.30">
    <property type="match status" value="1"/>
</dbReference>
<dbReference type="InterPro" id="IPR002931">
    <property type="entry name" value="Transglutaminase-like"/>
</dbReference>
<evidence type="ECO:0000256" key="1">
    <source>
        <dbReference type="SAM" id="SignalP"/>
    </source>
</evidence>
<comment type="caution">
    <text evidence="3">The sequence shown here is derived from an EMBL/GenBank/DDBJ whole genome shotgun (WGS) entry which is preliminary data.</text>
</comment>
<feature type="domain" description="Transglutaminase-like" evidence="2">
    <location>
        <begin position="209"/>
        <end position="265"/>
    </location>
</feature>
<keyword evidence="1" id="KW-0732">Signal</keyword>